<organism evidence="8 9">
    <name type="scientific">Engelhardtia mirabilis</name>
    <dbReference type="NCBI Taxonomy" id="2528011"/>
    <lineage>
        <taxon>Bacteria</taxon>
        <taxon>Pseudomonadati</taxon>
        <taxon>Planctomycetota</taxon>
        <taxon>Planctomycetia</taxon>
        <taxon>Planctomycetia incertae sedis</taxon>
        <taxon>Engelhardtia</taxon>
    </lineage>
</organism>
<evidence type="ECO:0000256" key="6">
    <source>
        <dbReference type="SAM" id="MobiDB-lite"/>
    </source>
</evidence>
<feature type="compositionally biased region" description="Polar residues" evidence="6">
    <location>
        <begin position="1"/>
        <end position="14"/>
    </location>
</feature>
<gene>
    <name evidence="8" type="primary">tfdA</name>
    <name evidence="8" type="ORF">Pla133_05180</name>
</gene>
<evidence type="ECO:0000256" key="2">
    <source>
        <dbReference type="ARBA" id="ARBA00022723"/>
    </source>
</evidence>
<dbReference type="InterPro" id="IPR042098">
    <property type="entry name" value="TauD-like_sf"/>
</dbReference>
<keyword evidence="4 8" id="KW-0560">Oxidoreductase</keyword>
<evidence type="ECO:0000256" key="4">
    <source>
        <dbReference type="ARBA" id="ARBA00023002"/>
    </source>
</evidence>
<evidence type="ECO:0000256" key="1">
    <source>
        <dbReference type="ARBA" id="ARBA00005896"/>
    </source>
</evidence>
<dbReference type="GO" id="GO:0046872">
    <property type="term" value="F:metal ion binding"/>
    <property type="evidence" value="ECO:0007669"/>
    <property type="project" value="UniProtKB-KW"/>
</dbReference>
<accession>A0A518BEY9</accession>
<dbReference type="GO" id="GO:0016706">
    <property type="term" value="F:2-oxoglutarate-dependent dioxygenase activity"/>
    <property type="evidence" value="ECO:0007669"/>
    <property type="project" value="UniProtKB-ARBA"/>
</dbReference>
<keyword evidence="9" id="KW-1185">Reference proteome</keyword>
<feature type="region of interest" description="Disordered" evidence="6">
    <location>
        <begin position="1"/>
        <end position="29"/>
    </location>
</feature>
<protein>
    <submittedName>
        <fullName evidence="8">Alpha-ketoglutarate-dependent 2,4-dichlorophenoxyacetate dioxygenase</fullName>
        <ecNumber evidence="8">1.14.11.-</ecNumber>
    </submittedName>
</protein>
<sequence>MANPSGRSTLQDQATGAPPNLHLPAGAEFHPPAAGAIGAEFHGLDPRQVDGTLAARIRDLVWDHKLVVFRGVDLSEPEYIAFARALGEPQVYFQPNYHHPRHPEIFVSSNVPMDGRKVGVANTGAYWHTDYQFFPEPLPMTMVRPIEIPSGSRGTSYVDMQRALEELPPDLREFVLGARAIHEAKWRYKIQPSDVDKSITQILEEFGAETPTVSHPAVITHPVNGRRCLYVSRGFTVGFEGLSIEAGRQRLDAILEHVERADLVHTHLWTKGDLLLWDNRQVIHRAGGGASGEASVSYRIGVYDGRPFYADEPRGRLV</sequence>
<dbReference type="AlphaFoldDB" id="A0A518BEY9"/>
<evidence type="ECO:0000313" key="8">
    <source>
        <dbReference type="EMBL" id="QDU65453.1"/>
    </source>
</evidence>
<evidence type="ECO:0000256" key="5">
    <source>
        <dbReference type="ARBA" id="ARBA00023004"/>
    </source>
</evidence>
<dbReference type="Proteomes" id="UP000316921">
    <property type="component" value="Chromosome"/>
</dbReference>
<dbReference type="Gene3D" id="3.60.130.10">
    <property type="entry name" value="Clavaminate synthase-like"/>
    <property type="match status" value="1"/>
</dbReference>
<feature type="domain" description="TauD/TfdA-like" evidence="7">
    <location>
        <begin position="33"/>
        <end position="287"/>
    </location>
</feature>
<reference evidence="8 9" key="1">
    <citation type="submission" date="2019-02" db="EMBL/GenBank/DDBJ databases">
        <title>Deep-cultivation of Planctomycetes and their phenomic and genomic characterization uncovers novel biology.</title>
        <authorList>
            <person name="Wiegand S."/>
            <person name="Jogler M."/>
            <person name="Boedeker C."/>
            <person name="Pinto D."/>
            <person name="Vollmers J."/>
            <person name="Rivas-Marin E."/>
            <person name="Kohn T."/>
            <person name="Peeters S.H."/>
            <person name="Heuer A."/>
            <person name="Rast P."/>
            <person name="Oberbeckmann S."/>
            <person name="Bunk B."/>
            <person name="Jeske O."/>
            <person name="Meyerdierks A."/>
            <person name="Storesund J.E."/>
            <person name="Kallscheuer N."/>
            <person name="Luecker S."/>
            <person name="Lage O.M."/>
            <person name="Pohl T."/>
            <person name="Merkel B.J."/>
            <person name="Hornburger P."/>
            <person name="Mueller R.-W."/>
            <person name="Bruemmer F."/>
            <person name="Labrenz M."/>
            <person name="Spormann A.M."/>
            <person name="Op den Camp H."/>
            <person name="Overmann J."/>
            <person name="Amann R."/>
            <person name="Jetten M.S.M."/>
            <person name="Mascher T."/>
            <person name="Medema M.H."/>
            <person name="Devos D.P."/>
            <person name="Kaster A.-K."/>
            <person name="Ovreas L."/>
            <person name="Rohde M."/>
            <person name="Galperin M.Y."/>
            <person name="Jogler C."/>
        </authorList>
    </citation>
    <scope>NUCLEOTIDE SEQUENCE [LARGE SCALE GENOMIC DNA]</scope>
    <source>
        <strain evidence="8 9">Pla133</strain>
    </source>
</reference>
<dbReference type="InterPro" id="IPR051178">
    <property type="entry name" value="TfdA_dioxygenase"/>
</dbReference>
<dbReference type="PANTHER" id="PTHR43779">
    <property type="entry name" value="DIOXYGENASE RV0097-RELATED"/>
    <property type="match status" value="1"/>
</dbReference>
<dbReference type="KEGG" id="pbap:Pla133_05180"/>
<proteinExistence type="inferred from homology"/>
<keyword evidence="5" id="KW-0408">Iron</keyword>
<evidence type="ECO:0000313" key="9">
    <source>
        <dbReference type="Proteomes" id="UP000316921"/>
    </source>
</evidence>
<dbReference type="EMBL" id="CP036287">
    <property type="protein sequence ID" value="QDU65453.1"/>
    <property type="molecule type" value="Genomic_DNA"/>
</dbReference>
<keyword evidence="2" id="KW-0479">Metal-binding</keyword>
<keyword evidence="3 8" id="KW-0223">Dioxygenase</keyword>
<comment type="similarity">
    <text evidence="1">Belongs to the TfdA dioxygenase family.</text>
</comment>
<dbReference type="InterPro" id="IPR003819">
    <property type="entry name" value="TauD/TfdA-like"/>
</dbReference>
<evidence type="ECO:0000259" key="7">
    <source>
        <dbReference type="Pfam" id="PF02668"/>
    </source>
</evidence>
<name>A0A518BEY9_9BACT</name>
<dbReference type="Pfam" id="PF02668">
    <property type="entry name" value="TauD"/>
    <property type="match status" value="1"/>
</dbReference>
<dbReference type="SUPFAM" id="SSF51197">
    <property type="entry name" value="Clavaminate synthase-like"/>
    <property type="match status" value="1"/>
</dbReference>
<dbReference type="EC" id="1.14.11.-" evidence="8"/>
<evidence type="ECO:0000256" key="3">
    <source>
        <dbReference type="ARBA" id="ARBA00022964"/>
    </source>
</evidence>
<dbReference type="PANTHER" id="PTHR43779:SF3">
    <property type="entry name" value="(3R)-3-[(CARBOXYMETHYL)AMINO]FATTY ACID OXYGENASE_DECARBOXYLASE"/>
    <property type="match status" value="1"/>
</dbReference>